<reference evidence="3" key="1">
    <citation type="submission" date="2024-06" db="UniProtKB">
        <authorList>
            <consortium name="RefSeq"/>
        </authorList>
    </citation>
    <scope>NUCLEOTIDE SEQUENCE [LARGE SCALE GENOMIC DNA]</scope>
</reference>
<dbReference type="AlphaFoldDB" id="A0A8B8BXM0"/>
<keyword evidence="2" id="KW-0472">Membrane</keyword>
<name>A0A8B8BXM0_CRAVI</name>
<accession>A0A8B8BXM0</accession>
<evidence type="ECO:0000313" key="4">
    <source>
        <dbReference type="RefSeq" id="XP_022307604.1"/>
    </source>
</evidence>
<reference evidence="4" key="2">
    <citation type="submission" date="2025-08" db="UniProtKB">
        <authorList>
            <consortium name="RefSeq"/>
        </authorList>
    </citation>
    <scope>IDENTIFICATION</scope>
    <source>
        <tissue evidence="4">Whole sample</tissue>
    </source>
</reference>
<feature type="region of interest" description="Disordered" evidence="1">
    <location>
        <begin position="87"/>
        <end position="106"/>
    </location>
</feature>
<gene>
    <name evidence="4" type="primary">LOC111113599</name>
</gene>
<keyword evidence="2" id="KW-1133">Transmembrane helix</keyword>
<evidence type="ECO:0000313" key="3">
    <source>
        <dbReference type="Proteomes" id="UP000694844"/>
    </source>
</evidence>
<dbReference type="KEGG" id="cvn:111113599"/>
<protein>
    <submittedName>
        <fullName evidence="4">Uncharacterized protein LOC111113599</fullName>
    </submittedName>
</protein>
<sequence>MEDIESILPNNCTIPINPCRETTFLTSASSEYERASLQAVPTHHRVPWNVDYATPPPAFPDSSREPRSISQLINRREGSFTSDADTELQGLRTSDHGKSPSLSKSARSEISLGNAFVRVLPHNKIVPHDSVLPYRLNLPNVKIDTVEEGIRRQKCYCYIVTVMLAVFVVGVALLAMVLAVNLAT</sequence>
<evidence type="ECO:0000256" key="2">
    <source>
        <dbReference type="SAM" id="Phobius"/>
    </source>
</evidence>
<dbReference type="RefSeq" id="XP_022307604.1">
    <property type="nucleotide sequence ID" value="XM_022451896.1"/>
</dbReference>
<feature type="transmembrane region" description="Helical" evidence="2">
    <location>
        <begin position="155"/>
        <end position="180"/>
    </location>
</feature>
<proteinExistence type="predicted"/>
<keyword evidence="3" id="KW-1185">Reference proteome</keyword>
<dbReference type="Proteomes" id="UP000694844">
    <property type="component" value="Chromosome 1"/>
</dbReference>
<keyword evidence="2" id="KW-0812">Transmembrane</keyword>
<dbReference type="OrthoDB" id="10416405at2759"/>
<evidence type="ECO:0000256" key="1">
    <source>
        <dbReference type="SAM" id="MobiDB-lite"/>
    </source>
</evidence>
<organism evidence="3 4">
    <name type="scientific">Crassostrea virginica</name>
    <name type="common">Eastern oyster</name>
    <dbReference type="NCBI Taxonomy" id="6565"/>
    <lineage>
        <taxon>Eukaryota</taxon>
        <taxon>Metazoa</taxon>
        <taxon>Spiralia</taxon>
        <taxon>Lophotrochozoa</taxon>
        <taxon>Mollusca</taxon>
        <taxon>Bivalvia</taxon>
        <taxon>Autobranchia</taxon>
        <taxon>Pteriomorphia</taxon>
        <taxon>Ostreida</taxon>
        <taxon>Ostreoidea</taxon>
        <taxon>Ostreidae</taxon>
        <taxon>Crassostrea</taxon>
    </lineage>
</organism>
<dbReference type="GeneID" id="111113599"/>